<proteinExistence type="predicted"/>
<dbReference type="PROSITE" id="PS00284">
    <property type="entry name" value="SERPIN"/>
    <property type="match status" value="1"/>
</dbReference>
<organism evidence="1">
    <name type="scientific">human gut metagenome</name>
    <dbReference type="NCBI Taxonomy" id="408170"/>
    <lineage>
        <taxon>unclassified sequences</taxon>
        <taxon>metagenomes</taxon>
        <taxon>organismal metagenomes</taxon>
    </lineage>
</organism>
<feature type="non-terminal residue" evidence="1">
    <location>
        <position position="1"/>
    </location>
</feature>
<evidence type="ECO:0000313" key="1">
    <source>
        <dbReference type="EMBL" id="EKC69743.1"/>
    </source>
</evidence>
<reference evidence="1" key="1">
    <citation type="journal article" date="2013" name="Environ. Microbiol.">
        <title>Microbiota from the distal guts of lean and obese adolescents exhibit partial functional redundancy besides clear differences in community structure.</title>
        <authorList>
            <person name="Ferrer M."/>
            <person name="Ruiz A."/>
            <person name="Lanza F."/>
            <person name="Haange S.B."/>
            <person name="Oberbach A."/>
            <person name="Till H."/>
            <person name="Bargiela R."/>
            <person name="Campoy C."/>
            <person name="Segura M.T."/>
            <person name="Richter M."/>
            <person name="von Bergen M."/>
            <person name="Seifert J."/>
            <person name="Suarez A."/>
        </authorList>
    </citation>
    <scope>NUCLEOTIDE SEQUENCE</scope>
</reference>
<dbReference type="AlphaFoldDB" id="K1TIV1"/>
<gene>
    <name evidence="1" type="ORF">OBE_04257</name>
</gene>
<dbReference type="EMBL" id="AJWZ01002882">
    <property type="protein sequence ID" value="EKC69743.1"/>
    <property type="molecule type" value="Genomic_DNA"/>
</dbReference>
<accession>K1TIV1</accession>
<name>K1TIV1_9ZZZZ</name>
<dbReference type="InterPro" id="IPR023795">
    <property type="entry name" value="Serpin_CS"/>
</dbReference>
<sequence length="50" mass="6125">QQRLLQMLFFESEIVPEITPYPFHVNRPFLLVIHEINRFNFVYGKMMDIL</sequence>
<protein>
    <submittedName>
        <fullName evidence="1">Uncharacterized protein</fullName>
    </submittedName>
</protein>
<comment type="caution">
    <text evidence="1">The sequence shown here is derived from an EMBL/GenBank/DDBJ whole genome shotgun (WGS) entry which is preliminary data.</text>
</comment>